<keyword evidence="3" id="KW-1185">Reference proteome</keyword>
<gene>
    <name evidence="2" type="ORF">K466DRAFT_270692</name>
</gene>
<evidence type="ECO:0000313" key="3">
    <source>
        <dbReference type="Proteomes" id="UP000308197"/>
    </source>
</evidence>
<evidence type="ECO:0000256" key="1">
    <source>
        <dbReference type="SAM" id="SignalP"/>
    </source>
</evidence>
<dbReference type="Proteomes" id="UP000308197">
    <property type="component" value="Unassembled WGS sequence"/>
</dbReference>
<dbReference type="EMBL" id="ML211007">
    <property type="protein sequence ID" value="TFK92026.1"/>
    <property type="molecule type" value="Genomic_DNA"/>
</dbReference>
<proteinExistence type="predicted"/>
<name>A0A5C3PQW9_9APHY</name>
<feature type="signal peptide" evidence="1">
    <location>
        <begin position="1"/>
        <end position="22"/>
    </location>
</feature>
<accession>A0A5C3PQW9</accession>
<keyword evidence="1" id="KW-0732">Signal</keyword>
<organism evidence="2 3">
    <name type="scientific">Polyporus arcularius HHB13444</name>
    <dbReference type="NCBI Taxonomy" id="1314778"/>
    <lineage>
        <taxon>Eukaryota</taxon>
        <taxon>Fungi</taxon>
        <taxon>Dikarya</taxon>
        <taxon>Basidiomycota</taxon>
        <taxon>Agaricomycotina</taxon>
        <taxon>Agaricomycetes</taxon>
        <taxon>Polyporales</taxon>
        <taxon>Polyporaceae</taxon>
        <taxon>Polyporus</taxon>
    </lineage>
</organism>
<dbReference type="AlphaFoldDB" id="A0A5C3PQW9"/>
<protein>
    <submittedName>
        <fullName evidence="2">Uncharacterized protein</fullName>
    </submittedName>
</protein>
<sequence>MVKMILTRAFFISAMFVGVAYTAPVVSTRGMVRDEAGCRQAGCLRAIPATASKSEDVQPAMMPTQDTGRALLMSTADSEANVVKVTDTNDGHSGISAIANAFNWSRNIDPRTVALQVVDTIPITPSYLC</sequence>
<reference evidence="2 3" key="1">
    <citation type="journal article" date="2019" name="Nat. Ecol. Evol.">
        <title>Megaphylogeny resolves global patterns of mushroom evolution.</title>
        <authorList>
            <person name="Varga T."/>
            <person name="Krizsan K."/>
            <person name="Foldi C."/>
            <person name="Dima B."/>
            <person name="Sanchez-Garcia M."/>
            <person name="Sanchez-Ramirez S."/>
            <person name="Szollosi G.J."/>
            <person name="Szarkandi J.G."/>
            <person name="Papp V."/>
            <person name="Albert L."/>
            <person name="Andreopoulos W."/>
            <person name="Angelini C."/>
            <person name="Antonin V."/>
            <person name="Barry K.W."/>
            <person name="Bougher N.L."/>
            <person name="Buchanan P."/>
            <person name="Buyck B."/>
            <person name="Bense V."/>
            <person name="Catcheside P."/>
            <person name="Chovatia M."/>
            <person name="Cooper J."/>
            <person name="Damon W."/>
            <person name="Desjardin D."/>
            <person name="Finy P."/>
            <person name="Geml J."/>
            <person name="Haridas S."/>
            <person name="Hughes K."/>
            <person name="Justo A."/>
            <person name="Karasinski D."/>
            <person name="Kautmanova I."/>
            <person name="Kiss B."/>
            <person name="Kocsube S."/>
            <person name="Kotiranta H."/>
            <person name="LaButti K.M."/>
            <person name="Lechner B.E."/>
            <person name="Liimatainen K."/>
            <person name="Lipzen A."/>
            <person name="Lukacs Z."/>
            <person name="Mihaltcheva S."/>
            <person name="Morgado L.N."/>
            <person name="Niskanen T."/>
            <person name="Noordeloos M.E."/>
            <person name="Ohm R.A."/>
            <person name="Ortiz-Santana B."/>
            <person name="Ovrebo C."/>
            <person name="Racz N."/>
            <person name="Riley R."/>
            <person name="Savchenko A."/>
            <person name="Shiryaev A."/>
            <person name="Soop K."/>
            <person name="Spirin V."/>
            <person name="Szebenyi C."/>
            <person name="Tomsovsky M."/>
            <person name="Tulloss R.E."/>
            <person name="Uehling J."/>
            <person name="Grigoriev I.V."/>
            <person name="Vagvolgyi C."/>
            <person name="Papp T."/>
            <person name="Martin F.M."/>
            <person name="Miettinen O."/>
            <person name="Hibbett D.S."/>
            <person name="Nagy L.G."/>
        </authorList>
    </citation>
    <scope>NUCLEOTIDE SEQUENCE [LARGE SCALE GENOMIC DNA]</scope>
    <source>
        <strain evidence="2 3">HHB13444</strain>
    </source>
</reference>
<dbReference type="InParanoid" id="A0A5C3PQW9"/>
<feature type="chain" id="PRO_5023047403" evidence="1">
    <location>
        <begin position="23"/>
        <end position="129"/>
    </location>
</feature>
<evidence type="ECO:0000313" key="2">
    <source>
        <dbReference type="EMBL" id="TFK92026.1"/>
    </source>
</evidence>